<dbReference type="EMBL" id="BGZK01000906">
    <property type="protein sequence ID" value="GBP64707.1"/>
    <property type="molecule type" value="Genomic_DNA"/>
</dbReference>
<evidence type="ECO:0000313" key="1">
    <source>
        <dbReference type="EMBL" id="GBP64707.1"/>
    </source>
</evidence>
<comment type="caution">
    <text evidence="1">The sequence shown here is derived from an EMBL/GenBank/DDBJ whole genome shotgun (WGS) entry which is preliminary data.</text>
</comment>
<gene>
    <name evidence="1" type="ORF">EVAR_59873_1</name>
</gene>
<proteinExistence type="predicted"/>
<reference evidence="1 2" key="1">
    <citation type="journal article" date="2019" name="Commun. Biol.">
        <title>The bagworm genome reveals a unique fibroin gene that provides high tensile strength.</title>
        <authorList>
            <person name="Kono N."/>
            <person name="Nakamura H."/>
            <person name="Ohtoshi R."/>
            <person name="Tomita M."/>
            <person name="Numata K."/>
            <person name="Arakawa K."/>
        </authorList>
    </citation>
    <scope>NUCLEOTIDE SEQUENCE [LARGE SCALE GENOMIC DNA]</scope>
</reference>
<dbReference type="AlphaFoldDB" id="A0A4C1XR78"/>
<organism evidence="1 2">
    <name type="scientific">Eumeta variegata</name>
    <name type="common">Bagworm moth</name>
    <name type="synonym">Eumeta japonica</name>
    <dbReference type="NCBI Taxonomy" id="151549"/>
    <lineage>
        <taxon>Eukaryota</taxon>
        <taxon>Metazoa</taxon>
        <taxon>Ecdysozoa</taxon>
        <taxon>Arthropoda</taxon>
        <taxon>Hexapoda</taxon>
        <taxon>Insecta</taxon>
        <taxon>Pterygota</taxon>
        <taxon>Neoptera</taxon>
        <taxon>Endopterygota</taxon>
        <taxon>Lepidoptera</taxon>
        <taxon>Glossata</taxon>
        <taxon>Ditrysia</taxon>
        <taxon>Tineoidea</taxon>
        <taxon>Psychidae</taxon>
        <taxon>Oiketicinae</taxon>
        <taxon>Eumeta</taxon>
    </lineage>
</organism>
<dbReference type="Proteomes" id="UP000299102">
    <property type="component" value="Unassembled WGS sequence"/>
</dbReference>
<protein>
    <submittedName>
        <fullName evidence="1">Uncharacterized protein</fullName>
    </submittedName>
</protein>
<sequence>MLSCESRGRELGWGPPPAQLRDICLERLSTLEGTSGTWRLRMRPSSDEKAYAVKMRSLRSVCGMSRRDRCRNRDVRERYGLKEDVVT</sequence>
<keyword evidence="2" id="KW-1185">Reference proteome</keyword>
<evidence type="ECO:0000313" key="2">
    <source>
        <dbReference type="Proteomes" id="UP000299102"/>
    </source>
</evidence>
<name>A0A4C1XR78_EUMVA</name>
<accession>A0A4C1XR78</accession>